<sequence>MGGIQIENKRKWDDEPKGIPIATKKVAIALNEKATILTFINSKVSMCSIGGPKLTAKSVNELSDMVQVIARFNQQLSDNQVQLLKEE</sequence>
<evidence type="ECO:0000313" key="2">
    <source>
        <dbReference type="Proteomes" id="UP000716291"/>
    </source>
</evidence>
<keyword evidence="2" id="KW-1185">Reference proteome</keyword>
<dbReference type="AlphaFoldDB" id="A0A9P6WWB5"/>
<protein>
    <submittedName>
        <fullName evidence="1">Uncharacterized protein</fullName>
    </submittedName>
</protein>
<dbReference type="OrthoDB" id="10274017at2759"/>
<dbReference type="EMBL" id="JAANQT010004640">
    <property type="protein sequence ID" value="KAG1297923.1"/>
    <property type="molecule type" value="Genomic_DNA"/>
</dbReference>
<gene>
    <name evidence="1" type="ORF">G6F64_013016</name>
</gene>
<evidence type="ECO:0000313" key="1">
    <source>
        <dbReference type="EMBL" id="KAG1297923.1"/>
    </source>
</evidence>
<reference evidence="1" key="1">
    <citation type="journal article" date="2020" name="Microb. Genom.">
        <title>Genetic diversity of clinical and environmental Mucorales isolates obtained from an investigation of mucormycosis cases among solid organ transplant recipients.</title>
        <authorList>
            <person name="Nguyen M.H."/>
            <person name="Kaul D."/>
            <person name="Muto C."/>
            <person name="Cheng S.J."/>
            <person name="Richter R.A."/>
            <person name="Bruno V.M."/>
            <person name="Liu G."/>
            <person name="Beyhan S."/>
            <person name="Sundermann A.J."/>
            <person name="Mounaud S."/>
            <person name="Pasculle A.W."/>
            <person name="Nierman W.C."/>
            <person name="Driscoll E."/>
            <person name="Cumbie R."/>
            <person name="Clancy C.J."/>
            <person name="Dupont C.L."/>
        </authorList>
    </citation>
    <scope>NUCLEOTIDE SEQUENCE</scope>
    <source>
        <strain evidence="1">GL11</strain>
    </source>
</reference>
<dbReference type="Proteomes" id="UP000716291">
    <property type="component" value="Unassembled WGS sequence"/>
</dbReference>
<name>A0A9P6WWB5_RHIOR</name>
<accession>A0A9P6WWB5</accession>
<proteinExistence type="predicted"/>
<organism evidence="1 2">
    <name type="scientific">Rhizopus oryzae</name>
    <name type="common">Mucormycosis agent</name>
    <name type="synonym">Rhizopus arrhizus var. delemar</name>
    <dbReference type="NCBI Taxonomy" id="64495"/>
    <lineage>
        <taxon>Eukaryota</taxon>
        <taxon>Fungi</taxon>
        <taxon>Fungi incertae sedis</taxon>
        <taxon>Mucoromycota</taxon>
        <taxon>Mucoromycotina</taxon>
        <taxon>Mucoromycetes</taxon>
        <taxon>Mucorales</taxon>
        <taxon>Mucorineae</taxon>
        <taxon>Rhizopodaceae</taxon>
        <taxon>Rhizopus</taxon>
    </lineage>
</organism>
<comment type="caution">
    <text evidence="1">The sequence shown here is derived from an EMBL/GenBank/DDBJ whole genome shotgun (WGS) entry which is preliminary data.</text>
</comment>